<evidence type="ECO:0000313" key="2">
    <source>
        <dbReference type="EMBL" id="GGQ33781.1"/>
    </source>
</evidence>
<dbReference type="Proteomes" id="UP000619118">
    <property type="component" value="Unassembled WGS sequence"/>
</dbReference>
<evidence type="ECO:0000313" key="3">
    <source>
        <dbReference type="Proteomes" id="UP000619118"/>
    </source>
</evidence>
<gene>
    <name evidence="2" type="ORF">GCM10009411_36510</name>
</gene>
<dbReference type="Pfam" id="PF13619">
    <property type="entry name" value="KTSC"/>
    <property type="match status" value="1"/>
</dbReference>
<accession>A0ABQ2RIB5</accession>
<protein>
    <submittedName>
        <fullName evidence="2">KTSC domain-containing protein</fullName>
    </submittedName>
</protein>
<organism evidence="2 3">
    <name type="scientific">Shewanella litoralis</name>
    <dbReference type="NCBI Taxonomy" id="2282700"/>
    <lineage>
        <taxon>Bacteria</taxon>
        <taxon>Pseudomonadati</taxon>
        <taxon>Pseudomonadota</taxon>
        <taxon>Gammaproteobacteria</taxon>
        <taxon>Alteromonadales</taxon>
        <taxon>Shewanellaceae</taxon>
        <taxon>Shewanella</taxon>
    </lineage>
</organism>
<dbReference type="InterPro" id="IPR025309">
    <property type="entry name" value="KTSC_dom"/>
</dbReference>
<evidence type="ECO:0000259" key="1">
    <source>
        <dbReference type="Pfam" id="PF13619"/>
    </source>
</evidence>
<comment type="caution">
    <text evidence="2">The sequence shown here is derived from an EMBL/GenBank/DDBJ whole genome shotgun (WGS) entry which is preliminary data.</text>
</comment>
<proteinExistence type="predicted"/>
<feature type="domain" description="KTSC" evidence="1">
    <location>
        <begin position="7"/>
        <end position="63"/>
    </location>
</feature>
<reference evidence="3" key="1">
    <citation type="journal article" date="2019" name="Int. J. Syst. Evol. Microbiol.">
        <title>The Global Catalogue of Microorganisms (GCM) 10K type strain sequencing project: providing services to taxonomists for standard genome sequencing and annotation.</title>
        <authorList>
            <consortium name="The Broad Institute Genomics Platform"/>
            <consortium name="The Broad Institute Genome Sequencing Center for Infectious Disease"/>
            <person name="Wu L."/>
            <person name="Ma J."/>
        </authorList>
    </citation>
    <scope>NUCLEOTIDE SEQUENCE [LARGE SCALE GENOMIC DNA]</scope>
    <source>
        <strain evidence="3">JCM 32306</strain>
    </source>
</reference>
<sequence>MERTPVDSSNLVSVGYDEDTSTLEVEFNSGLYQYFDVPVHVYEELMNSDSKGSFLHRHVKNTYNYEQI</sequence>
<dbReference type="EMBL" id="BMQX01000040">
    <property type="protein sequence ID" value="GGQ33781.1"/>
    <property type="molecule type" value="Genomic_DNA"/>
</dbReference>
<name>A0ABQ2RIB5_9GAMM</name>
<keyword evidence="3" id="KW-1185">Reference proteome</keyword>
<dbReference type="RefSeq" id="WP_160054545.1">
    <property type="nucleotide sequence ID" value="NZ_BMQX01000040.1"/>
</dbReference>